<keyword evidence="6" id="KW-0677">Repeat</keyword>
<evidence type="ECO:0000256" key="9">
    <source>
        <dbReference type="ARBA" id="ARBA00023084"/>
    </source>
</evidence>
<organism evidence="18 19">
    <name type="scientific">Pogona vitticeps</name>
    <name type="common">central bearded dragon</name>
    <dbReference type="NCBI Taxonomy" id="103695"/>
    <lineage>
        <taxon>Eukaryota</taxon>
        <taxon>Metazoa</taxon>
        <taxon>Chordata</taxon>
        <taxon>Craniata</taxon>
        <taxon>Vertebrata</taxon>
        <taxon>Euteleostomi</taxon>
        <taxon>Lepidosauria</taxon>
        <taxon>Squamata</taxon>
        <taxon>Bifurcata</taxon>
        <taxon>Unidentata</taxon>
        <taxon>Episquamata</taxon>
        <taxon>Toxicofera</taxon>
        <taxon>Iguania</taxon>
        <taxon>Acrodonta</taxon>
        <taxon>Agamidae</taxon>
        <taxon>Amphibolurinae</taxon>
        <taxon>Pogona</taxon>
    </lineage>
</organism>
<evidence type="ECO:0000256" key="7">
    <source>
        <dbReference type="ARBA" id="ARBA00022833"/>
    </source>
</evidence>
<keyword evidence="3" id="KW-0358">Heparin-binding</keyword>
<feature type="region of interest" description="Disordered" evidence="15">
    <location>
        <begin position="289"/>
        <end position="367"/>
    </location>
</feature>
<keyword evidence="8" id="KW-0186">Copper</keyword>
<evidence type="ECO:0000313" key="18">
    <source>
        <dbReference type="Proteomes" id="UP001652642"/>
    </source>
</evidence>
<feature type="compositionally biased region" description="Basic residues" evidence="15">
    <location>
        <begin position="295"/>
        <end position="321"/>
    </location>
</feature>
<feature type="compositionally biased region" description="Basic residues" evidence="15">
    <location>
        <begin position="352"/>
        <end position="367"/>
    </location>
</feature>
<dbReference type="CDD" id="cd00042">
    <property type="entry name" value="CY"/>
    <property type="match status" value="2"/>
</dbReference>
<dbReference type="InterPro" id="IPR050735">
    <property type="entry name" value="Kininogen_Fetuin_HRG"/>
</dbReference>
<gene>
    <name evidence="19" type="primary">HRG</name>
</gene>
<evidence type="ECO:0000256" key="3">
    <source>
        <dbReference type="ARBA" id="ARBA00022674"/>
    </source>
</evidence>
<sequence length="517" mass="58880">MELLAATVFLTVFLCSSAQSPPVVASADCKDAEIEKDAGTALDLINKHRREGYIFTLLRVADAHVQHVGNASILYFTLDVLDTECPVLSRKNWSSCGHRIFYPSTEFGQCKAVLYKNLLFKKEELFGYNCTISPVPQHLYKCKDCPVRVTPLLDVEKYIEEAQKILEKYNQESNETHNFRVKKVIKAFSVIGSRKGYYVEFIIMEADNPEAGFPKNESKLKFRSKRHGHMGFCTGRVIQDPEVVGADSCVIFDIPHGKHPFHHHHHCHNDSEEFYHRCDVPAHECDPPPPGPPHRDHHHHHRPHHHHDHHPHHHRRHRHHHPRDDSREFFNRSNVSGQEGGPPPPGPPHRDHDHHHHHHQHPPGHCHHCGPPCPPDGPCDHPRPPHFHRHGPHHQHHHHDHRCGNIADGQGGFSSEDGGSLRHHHSFHHGDGDSVHYIPVLSQNDVLQTPGASFLDRHPYGPHRGPKERVSPCRHTHGKHVVQPFPEIPSESKLCPGNIKSEPPTGLLLLYPSQSKQ</sequence>
<feature type="region of interest" description="Disordered" evidence="15">
    <location>
        <begin position="384"/>
        <end position="428"/>
    </location>
</feature>
<evidence type="ECO:0000256" key="8">
    <source>
        <dbReference type="ARBA" id="ARBA00023008"/>
    </source>
</evidence>
<keyword evidence="2" id="KW-0964">Secreted</keyword>
<evidence type="ECO:0000256" key="4">
    <source>
        <dbReference type="ARBA" id="ARBA00022696"/>
    </source>
</evidence>
<dbReference type="SMART" id="SM00043">
    <property type="entry name" value="CY"/>
    <property type="match status" value="2"/>
</dbReference>
<evidence type="ECO:0000259" key="17">
    <source>
        <dbReference type="SMART" id="SM00043"/>
    </source>
</evidence>
<dbReference type="RefSeq" id="XP_020666223.2">
    <property type="nucleotide sequence ID" value="XM_020810564.2"/>
</dbReference>
<dbReference type="Pfam" id="PF00031">
    <property type="entry name" value="Cystatin"/>
    <property type="match status" value="2"/>
</dbReference>
<evidence type="ECO:0000256" key="12">
    <source>
        <dbReference type="ARBA" id="ARBA00023281"/>
    </source>
</evidence>
<dbReference type="PANTHER" id="PTHR13814:SF3">
    <property type="entry name" value="HISTIDINE-RICH GLYCOPROTEIN"/>
    <property type="match status" value="1"/>
</dbReference>
<evidence type="ECO:0000256" key="14">
    <source>
        <dbReference type="ARBA" id="ARBA00041330"/>
    </source>
</evidence>
<feature type="domain" description="Cystatin" evidence="17">
    <location>
        <begin position="144"/>
        <end position="250"/>
    </location>
</feature>
<evidence type="ECO:0000256" key="15">
    <source>
        <dbReference type="SAM" id="MobiDB-lite"/>
    </source>
</evidence>
<keyword evidence="7" id="KW-0862">Zinc</keyword>
<reference evidence="19" key="1">
    <citation type="submission" date="2025-08" db="UniProtKB">
        <authorList>
            <consortium name="RefSeq"/>
        </authorList>
    </citation>
    <scope>IDENTIFICATION</scope>
</reference>
<evidence type="ECO:0000256" key="1">
    <source>
        <dbReference type="ARBA" id="ARBA00004613"/>
    </source>
</evidence>
<feature type="signal peptide" evidence="16">
    <location>
        <begin position="1"/>
        <end position="18"/>
    </location>
</feature>
<keyword evidence="18" id="KW-1185">Reference proteome</keyword>
<comment type="subcellular location">
    <subcellularLocation>
        <location evidence="1">Secreted</location>
    </subcellularLocation>
</comment>
<name>A0A6J0V233_9SAUR</name>
<evidence type="ECO:0000256" key="2">
    <source>
        <dbReference type="ARBA" id="ARBA00022525"/>
    </source>
</evidence>
<dbReference type="InterPro" id="IPR000010">
    <property type="entry name" value="Cystatin_dom"/>
</dbReference>
<evidence type="ECO:0000256" key="6">
    <source>
        <dbReference type="ARBA" id="ARBA00022737"/>
    </source>
</evidence>
<feature type="compositionally biased region" description="Basic residues" evidence="15">
    <location>
        <begin position="384"/>
        <end position="401"/>
    </location>
</feature>
<keyword evidence="9" id="KW-0094">Blood coagulation</keyword>
<dbReference type="OrthoDB" id="9941887at2759"/>
<evidence type="ECO:0000256" key="5">
    <source>
        <dbReference type="ARBA" id="ARBA00022729"/>
    </source>
</evidence>
<keyword evidence="5 16" id="KW-0732">Signal</keyword>
<evidence type="ECO:0000256" key="10">
    <source>
        <dbReference type="ARBA" id="ARBA00023157"/>
    </source>
</evidence>
<evidence type="ECO:0000256" key="11">
    <source>
        <dbReference type="ARBA" id="ARBA00023180"/>
    </source>
</evidence>
<dbReference type="Gene3D" id="3.10.450.10">
    <property type="match status" value="2"/>
</dbReference>
<evidence type="ECO:0000256" key="16">
    <source>
        <dbReference type="SAM" id="SignalP"/>
    </source>
</evidence>
<feature type="domain" description="Cystatin" evidence="17">
    <location>
        <begin position="17"/>
        <end position="129"/>
    </location>
</feature>
<dbReference type="GeneID" id="110088343"/>
<dbReference type="SUPFAM" id="SSF54403">
    <property type="entry name" value="Cystatin/monellin"/>
    <property type="match status" value="2"/>
</dbReference>
<dbReference type="InterPro" id="IPR046350">
    <property type="entry name" value="Cystatin_sf"/>
</dbReference>
<feature type="chain" id="PRO_5045034792" description="Histidine-rich glycoprotein" evidence="16">
    <location>
        <begin position="19"/>
        <end position="517"/>
    </location>
</feature>
<proteinExistence type="predicted"/>
<evidence type="ECO:0000313" key="19">
    <source>
        <dbReference type="RefSeq" id="XP_020666223.2"/>
    </source>
</evidence>
<keyword evidence="4" id="KW-0356">Hemostasis</keyword>
<dbReference type="PANTHER" id="PTHR13814">
    <property type="entry name" value="FETUIN"/>
    <property type="match status" value="1"/>
</dbReference>
<protein>
    <recommendedName>
        <fullName evidence="13">Histidine-rich glycoprotein</fullName>
    </recommendedName>
    <alternativeName>
        <fullName evidence="14">Histidine-proline-rich glycoprotein</fullName>
    </alternativeName>
</protein>
<accession>A0A6J0V233</accession>
<dbReference type="Proteomes" id="UP001652642">
    <property type="component" value="Chromosome 3"/>
</dbReference>
<evidence type="ECO:0000256" key="13">
    <source>
        <dbReference type="ARBA" id="ARBA00039613"/>
    </source>
</evidence>
<keyword evidence="10" id="KW-1015">Disulfide bond</keyword>
<keyword evidence="12" id="KW-0280">Fibrinolysis</keyword>
<keyword evidence="11" id="KW-0325">Glycoprotein</keyword>